<dbReference type="VEuPathDB" id="TriTrypDB:LPAL13_350054900"/>
<feature type="compositionally biased region" description="Basic and acidic residues" evidence="6">
    <location>
        <begin position="1"/>
        <end position="11"/>
    </location>
</feature>
<evidence type="ECO:0000256" key="2">
    <source>
        <dbReference type="ARBA" id="ARBA00022679"/>
    </source>
</evidence>
<sequence>MKGESAAKGEPESSETQSKANHGLTNQSNTRGKTASDTAGPTSYSGTMPGQKTYMDVDQASICNDAASLLWKLDAGSSTSNLPITDKASSMKDDDDFIVLSSNKRISAAALVCYVQTNRIGDAAPVIVRGCKYVFDNCTRRWLTHPVTVRVLHHNRGIHQDNYFATFAIELLDTGKPAVPMFARVYRHNIDGVVETDYYSLGQAQALCEEFARDYTRTDARHGYLKFHMPLLTNRVVVRLDLHSVLDPAIRHSRRGFFSYRTQDTRQILFLMEPNTIACETLGVSFASLEVEKGKRYERGDSTWLRDIYSDIAEGFSHFTYVRSRGCMVAHGLVRSNGYLLDPLFHTTDRERFRMGDGGRRAMSKWFERHQCSDTCRALGIFNASEDCKPFKNAPLFVNPLDMEENHYTSYLRSIRQMPAAVRMDTVHFSDEEAEEAVLSTVVGRSDLTSTTNANPLVSNSSAPLKVTCDAVKYVFLPSCDKWMEVPMRLTVCTPTVPVAVNDKYVSFTIEEMQEKGKPVPMRARFIPRRDARDADYYHVGDAYYLCVTLGQAFRKYRSNSVFERELDFYAVYTARVPKENIPDSVMPVMDDSSFFGRTTADSGDVMFLVEPEFQPLIPQHASNTGDMAKDAEGFDDLMLRQIVDAFSHFTLHKSGNYLLVCHLKCEHGLLKEPNINTSNGCGFGTLNGGQVGIDAWARMHKCNDVCKFLGMEPVPRRLKLYDISASQLMRYINLVQAHAMGTGCVFTLASPWCRMSDRMLPAAAATPNNETEGVPARFAAGASPATVGVTSFARPISSNGDEITLRPWVDDNRSPGAATAKKSAAQRRTLTQQELLHLQSKGINTKYIFSATRYNLNIDDLTWTSKRIFVRIVNPERGIGQGGMRVCFEITEVDPVACKEVVMVAKMYRRTIKNVVEKDYFTSVTVQKLSALFAKEFNHERKEDAPLRLNVLEGAVVALDRAVLSPELLAKRTGFFSYRTEDTKRAMFCMETKLAGPFTKYSGNMGEAYPTNECRLSLSAARERTMIFETVEALSHYSLERSGGGLLVCDMQGVKNDLTDLEVHTYDGQGLGVGNLGARGIQKFAVGHRCTSVCRSLGLQKLYNQQRTVTESVRMTNRFVVIFERSKEIANME</sequence>
<keyword evidence="1" id="KW-0723">Serine/threonine-protein kinase</keyword>
<dbReference type="GO" id="GO:0031037">
    <property type="term" value="P:myosin II filament disassembly"/>
    <property type="evidence" value="ECO:0007669"/>
    <property type="project" value="TreeGrafter"/>
</dbReference>
<keyword evidence="2" id="KW-0808">Transferase</keyword>
<evidence type="ECO:0000256" key="3">
    <source>
        <dbReference type="ARBA" id="ARBA00022741"/>
    </source>
</evidence>
<dbReference type="GO" id="GO:0005524">
    <property type="term" value="F:ATP binding"/>
    <property type="evidence" value="ECO:0007669"/>
    <property type="project" value="UniProtKB-KW"/>
</dbReference>
<dbReference type="Proteomes" id="UP000063063">
    <property type="component" value="Chromosome 35"/>
</dbReference>
<dbReference type="GO" id="GO:0004674">
    <property type="term" value="F:protein serine/threonine kinase activity"/>
    <property type="evidence" value="ECO:0007669"/>
    <property type="project" value="UniProtKB-KW"/>
</dbReference>
<proteinExistence type="predicted"/>
<evidence type="ECO:0000256" key="1">
    <source>
        <dbReference type="ARBA" id="ARBA00022527"/>
    </source>
</evidence>
<evidence type="ECO:0000313" key="8">
    <source>
        <dbReference type="EMBL" id="AIO02598.1"/>
    </source>
</evidence>
<dbReference type="PANTHER" id="PTHR45992">
    <property type="entry name" value="EUKARYOTIC ELONGATION FACTOR 2 KINASE-RELATED"/>
    <property type="match status" value="1"/>
</dbReference>
<gene>
    <name evidence="8" type="ORF">LPMP_354660</name>
</gene>
<dbReference type="GO" id="GO:1903013">
    <property type="term" value="P:response to differentiation-inducing factor 1"/>
    <property type="evidence" value="ECO:0007669"/>
    <property type="project" value="TreeGrafter"/>
</dbReference>
<dbReference type="SMART" id="SM00811">
    <property type="entry name" value="Alpha_kinase"/>
    <property type="match status" value="3"/>
</dbReference>
<dbReference type="InterPro" id="IPR051852">
    <property type="entry name" value="Alpha-type_PK"/>
</dbReference>
<keyword evidence="5" id="KW-0067">ATP-binding</keyword>
<feature type="region of interest" description="Disordered" evidence="6">
    <location>
        <begin position="1"/>
        <end position="51"/>
    </location>
</feature>
<dbReference type="GeneID" id="22579494"/>
<evidence type="ECO:0000256" key="6">
    <source>
        <dbReference type="SAM" id="MobiDB-lite"/>
    </source>
</evidence>
<protein>
    <submittedName>
        <fullName evidence="8">Elongation factor-2 kinase efk-1b isoform-like protein</fullName>
    </submittedName>
</protein>
<evidence type="ECO:0000259" key="7">
    <source>
        <dbReference type="PROSITE" id="PS51158"/>
    </source>
</evidence>
<feature type="domain" description="Alpha-type protein kinase" evidence="7">
    <location>
        <begin position="856"/>
        <end position="1103"/>
    </location>
</feature>
<dbReference type="OrthoDB" id="5987862at2759"/>
<dbReference type="CDD" id="cd04515">
    <property type="entry name" value="Alpha_kinase"/>
    <property type="match status" value="2"/>
</dbReference>
<dbReference type="PANTHER" id="PTHR45992:SF2">
    <property type="entry name" value="EUKARYOTIC ELONGATION FACTOR 2 KINASE"/>
    <property type="match status" value="1"/>
</dbReference>
<keyword evidence="3" id="KW-0547">Nucleotide-binding</keyword>
<dbReference type="Pfam" id="PF02816">
    <property type="entry name" value="Alpha_kinase"/>
    <property type="match status" value="3"/>
</dbReference>
<keyword evidence="9" id="KW-1185">Reference proteome</keyword>
<dbReference type="InterPro" id="IPR011009">
    <property type="entry name" value="Kinase-like_dom_sf"/>
</dbReference>
<feature type="domain" description="Alpha-type protein kinase" evidence="7">
    <location>
        <begin position="134"/>
        <end position="384"/>
    </location>
</feature>
<evidence type="ECO:0000256" key="4">
    <source>
        <dbReference type="ARBA" id="ARBA00022777"/>
    </source>
</evidence>
<dbReference type="EMBL" id="CP009404">
    <property type="protein sequence ID" value="AIO02598.1"/>
    <property type="molecule type" value="Genomic_DNA"/>
</dbReference>
<organism evidence="8 9">
    <name type="scientific">Leishmania panamensis</name>
    <dbReference type="NCBI Taxonomy" id="5679"/>
    <lineage>
        <taxon>Eukaryota</taxon>
        <taxon>Discoba</taxon>
        <taxon>Euglenozoa</taxon>
        <taxon>Kinetoplastea</taxon>
        <taxon>Metakinetoplastina</taxon>
        <taxon>Trypanosomatida</taxon>
        <taxon>Trypanosomatidae</taxon>
        <taxon>Leishmaniinae</taxon>
        <taxon>Leishmania</taxon>
        <taxon>Leishmania guyanensis species complex</taxon>
    </lineage>
</organism>
<evidence type="ECO:0000313" key="9">
    <source>
        <dbReference type="Proteomes" id="UP000063063"/>
    </source>
</evidence>
<dbReference type="GO" id="GO:0003746">
    <property type="term" value="F:translation elongation factor activity"/>
    <property type="evidence" value="ECO:0007669"/>
    <property type="project" value="UniProtKB-KW"/>
</dbReference>
<dbReference type="AlphaFoldDB" id="A0A088S2G9"/>
<feature type="domain" description="Alpha-type protein kinase" evidence="7">
    <location>
        <begin position="475"/>
        <end position="715"/>
    </location>
</feature>
<dbReference type="eggNOG" id="ENOG502SK09">
    <property type="taxonomic scope" value="Eukaryota"/>
</dbReference>
<evidence type="ECO:0000256" key="5">
    <source>
        <dbReference type="ARBA" id="ARBA00022840"/>
    </source>
</evidence>
<feature type="compositionally biased region" description="Polar residues" evidence="6">
    <location>
        <begin position="14"/>
        <end position="50"/>
    </location>
</feature>
<name>A0A088S2G9_LEIPA</name>
<accession>A0A088S2G9</accession>
<dbReference type="SUPFAM" id="SSF56112">
    <property type="entry name" value="Protein kinase-like (PK-like)"/>
    <property type="match status" value="3"/>
</dbReference>
<keyword evidence="4" id="KW-0418">Kinase</keyword>
<dbReference type="Gene3D" id="3.30.200.20">
    <property type="entry name" value="Phosphorylase Kinase, domain 1"/>
    <property type="match status" value="1"/>
</dbReference>
<dbReference type="KEGG" id="lpan:LPMP_354660"/>
<dbReference type="RefSeq" id="XP_010703398.1">
    <property type="nucleotide sequence ID" value="XM_010705096.1"/>
</dbReference>
<reference evidence="8 9" key="1">
    <citation type="journal article" date="2015" name="Sci. Rep.">
        <title>The genome of Leishmania panamensis: insights into genomics of the L. (Viannia) subgenus.</title>
        <authorList>
            <person name="Llanes A."/>
            <person name="Restrepo C.M."/>
            <person name="Vecchio G.D."/>
            <person name="Anguizola F.J."/>
            <person name="Lleonart R."/>
        </authorList>
    </citation>
    <scope>NUCLEOTIDE SEQUENCE [LARGE SCALE GENOMIC DNA]</scope>
    <source>
        <strain evidence="8 9">MHOM/PA/94/PSC-1</strain>
    </source>
</reference>
<dbReference type="VEuPathDB" id="TriTrypDB:LPMP_354660"/>
<dbReference type="Gene3D" id="3.20.200.10">
    <property type="entry name" value="MHCK/EF2 kinase"/>
    <property type="match status" value="3"/>
</dbReference>
<dbReference type="PROSITE" id="PS51158">
    <property type="entry name" value="ALPHA_KINASE"/>
    <property type="match status" value="3"/>
</dbReference>
<dbReference type="InterPro" id="IPR004166">
    <property type="entry name" value="a-kinase_dom"/>
</dbReference>